<dbReference type="SUPFAM" id="SSF52833">
    <property type="entry name" value="Thioredoxin-like"/>
    <property type="match status" value="1"/>
</dbReference>
<dbReference type="InterPro" id="IPR036249">
    <property type="entry name" value="Thioredoxin-like_sf"/>
</dbReference>
<comment type="caution">
    <text evidence="1">The sequence shown here is derived from an EMBL/GenBank/DDBJ whole genome shotgun (WGS) entry which is preliminary data.</text>
</comment>
<reference evidence="1 2" key="1">
    <citation type="submission" date="2021-03" db="EMBL/GenBank/DDBJ databases">
        <title>novel species isolated from a fishpond in China.</title>
        <authorList>
            <person name="Lu H."/>
            <person name="Cai Z."/>
        </authorList>
    </citation>
    <scope>NUCLEOTIDE SEQUENCE [LARGE SCALE GENOMIC DNA]</scope>
    <source>
        <strain evidence="1 2">YJ13C</strain>
    </source>
</reference>
<dbReference type="RefSeq" id="WP_206586351.1">
    <property type="nucleotide sequence ID" value="NZ_JAFKCU010000002.1"/>
</dbReference>
<name>A0ABS3CGQ3_9BACT</name>
<dbReference type="Gene3D" id="3.40.30.10">
    <property type="entry name" value="Glutaredoxin"/>
    <property type="match status" value="1"/>
</dbReference>
<evidence type="ECO:0000313" key="1">
    <source>
        <dbReference type="EMBL" id="MBN7815696.1"/>
    </source>
</evidence>
<gene>
    <name evidence="1" type="ORF">J0A69_09660</name>
</gene>
<dbReference type="EMBL" id="JAFKCU010000002">
    <property type="protein sequence ID" value="MBN7815696.1"/>
    <property type="molecule type" value="Genomic_DNA"/>
</dbReference>
<evidence type="ECO:0000313" key="2">
    <source>
        <dbReference type="Proteomes" id="UP000664480"/>
    </source>
</evidence>
<protein>
    <submittedName>
        <fullName evidence="1">Thioredoxin family protein</fullName>
    </submittedName>
</protein>
<accession>A0ABS3CGQ3</accession>
<organism evidence="1 2">
    <name type="scientific">Algoriphagus pacificus</name>
    <dbReference type="NCBI Taxonomy" id="2811234"/>
    <lineage>
        <taxon>Bacteria</taxon>
        <taxon>Pseudomonadati</taxon>
        <taxon>Bacteroidota</taxon>
        <taxon>Cytophagia</taxon>
        <taxon>Cytophagales</taxon>
        <taxon>Cyclobacteriaceae</taxon>
        <taxon>Algoriphagus</taxon>
    </lineage>
</organism>
<keyword evidence="2" id="KW-1185">Reference proteome</keyword>
<proteinExistence type="predicted"/>
<dbReference type="Pfam" id="PF14595">
    <property type="entry name" value="Thioredoxin_9"/>
    <property type="match status" value="1"/>
</dbReference>
<sequence length="208" mass="23761">MLTSITPSITKEILTTALSYPEFKQLTFDLVAQGKTTGPNQSESYLNYTRLNLVRMNRVEKTSKVSEAMVDLIQKIDQPQVWLLLTEAWCGDGSQTIPYIAKLADLNPLISLKIIFRDEHPAIMDQYLTEGARSIPKLIGFSADLEEELFTWGPRPKYLQDRLKAFKLDPQGVSSKEFSEGTYLWYARDRNKATEQELYEAISKINES</sequence>
<dbReference type="Proteomes" id="UP000664480">
    <property type="component" value="Unassembled WGS sequence"/>
</dbReference>